<reference evidence="3" key="1">
    <citation type="journal article" date="2013" name="Stand. Genomic Sci.">
        <title>Complete genome sequence of the halophilic bacterium Spirochaeta africana type strain (Z-7692(T)) from the alkaline Lake Magadi in the East African Rift.</title>
        <authorList>
            <person name="Liolos K."/>
            <person name="Abt B."/>
            <person name="Scheuner C."/>
            <person name="Teshima H."/>
            <person name="Held B."/>
            <person name="Lapidus A."/>
            <person name="Nolan M."/>
            <person name="Lucas S."/>
            <person name="Deshpande S."/>
            <person name="Cheng J.F."/>
            <person name="Tapia R."/>
            <person name="Goodwin L.A."/>
            <person name="Pitluck S."/>
            <person name="Pagani I."/>
            <person name="Ivanova N."/>
            <person name="Mavromatis K."/>
            <person name="Mikhailova N."/>
            <person name="Huntemann M."/>
            <person name="Pati A."/>
            <person name="Chen A."/>
            <person name="Palaniappan K."/>
            <person name="Land M."/>
            <person name="Rohde M."/>
            <person name="Tindall B.J."/>
            <person name="Detter J.C."/>
            <person name="Goker M."/>
            <person name="Bristow J."/>
            <person name="Eisen J.A."/>
            <person name="Markowitz V."/>
            <person name="Hugenholtz P."/>
            <person name="Woyke T."/>
            <person name="Klenk H.P."/>
            <person name="Kyrpides N.C."/>
        </authorList>
    </citation>
    <scope>NUCLEOTIDE SEQUENCE</scope>
    <source>
        <strain evidence="3">ATCC 700263 / DSM 8902 / Z-7692</strain>
    </source>
</reference>
<dbReference type="eggNOG" id="ENOG502ZEZR">
    <property type="taxonomic scope" value="Bacteria"/>
</dbReference>
<dbReference type="PATRIC" id="fig|889378.3.peg.1095"/>
<dbReference type="KEGG" id="sfc:Spiaf_1094"/>
<evidence type="ECO:0000313" key="3">
    <source>
        <dbReference type="Proteomes" id="UP000007383"/>
    </source>
</evidence>
<dbReference type="Proteomes" id="UP000007383">
    <property type="component" value="Chromosome"/>
</dbReference>
<keyword evidence="3" id="KW-1185">Reference proteome</keyword>
<evidence type="ECO:0000256" key="1">
    <source>
        <dbReference type="SAM" id="MobiDB-lite"/>
    </source>
</evidence>
<accession>H9UI38</accession>
<gene>
    <name evidence="2" type="ordered locus">Spiaf_1094</name>
</gene>
<dbReference type="EMBL" id="CP003282">
    <property type="protein sequence ID" value="AFG37181.1"/>
    <property type="molecule type" value="Genomic_DNA"/>
</dbReference>
<feature type="compositionally biased region" description="Basic and acidic residues" evidence="1">
    <location>
        <begin position="581"/>
        <end position="596"/>
    </location>
</feature>
<organism evidence="2 3">
    <name type="scientific">Spirochaeta africana (strain ATCC 700263 / DSM 8902 / Z-7692)</name>
    <dbReference type="NCBI Taxonomy" id="889378"/>
    <lineage>
        <taxon>Bacteria</taxon>
        <taxon>Pseudomonadati</taxon>
        <taxon>Spirochaetota</taxon>
        <taxon>Spirochaetia</taxon>
        <taxon>Spirochaetales</taxon>
        <taxon>Spirochaetaceae</taxon>
        <taxon>Spirochaeta</taxon>
    </lineage>
</organism>
<feature type="region of interest" description="Disordered" evidence="1">
    <location>
        <begin position="534"/>
        <end position="596"/>
    </location>
</feature>
<sequence>MSATESVQNQIYPVPDCVNLEEMEREEFLSQIGNFTPQERGIFHRLCKRWEAEIPYQRFLMNLDIKNAAGDLGTLMTKLKKHRMGLLTYRMEDGFRKPDKIVITPFDGVLFYIKIIDDYYIRLQETLSAPLPYESDVRTQYPELPDADIKTVEYLDLLRIVGGQQDSFPCVYRILIQDGDAVLATPTSAKWLIHAAVGKLRAFFANPNYLEIAAKIQKTSLIEIKQQLSTRNPEFWRDLTSGLLAEETTLKANRSVRIGKRFFQICDFICRYVESQLQLAEEQRKEREDRDLDMKSIAQAIKEDKEKLIGQPRLDQLIEGLKEKYEKKFAEFKAEFLSRYTQGSGTTLATIVAINDTWVHIDNLFPIFTARMDTMQPELQRHYIKVMERQLRTNNRSNSDIFYSKENFELDITETVREIDPFLADCLERPNITSEAMVHHLKQRRKIKSPEELRAHLMLYFHARTLLFLPLAQIFNLNLGEIFHQGFLRLPLWRQIVIRLLGRYGTLEEKFIGRSFTTYKRMMKDEIRARQELMPKESIEEENPARRNRDRRVTAAGRPVRRKRSQTAAAKPAKPRSYNANEREEAWRRFGDTLKD</sequence>
<dbReference type="STRING" id="889378.Spiaf_1094"/>
<dbReference type="RefSeq" id="WP_014455173.1">
    <property type="nucleotide sequence ID" value="NC_017098.1"/>
</dbReference>
<protein>
    <submittedName>
        <fullName evidence="2">Uncharacterized protein</fullName>
    </submittedName>
</protein>
<evidence type="ECO:0000313" key="2">
    <source>
        <dbReference type="EMBL" id="AFG37181.1"/>
    </source>
</evidence>
<feature type="compositionally biased region" description="Basic and acidic residues" evidence="1">
    <location>
        <begin position="534"/>
        <end position="553"/>
    </location>
</feature>
<dbReference type="AlphaFoldDB" id="H9UI38"/>
<proteinExistence type="predicted"/>
<name>H9UI38_SPIAZ</name>
<dbReference type="OrthoDB" id="366939at2"/>
<dbReference type="HOGENOM" id="CLU_457759_0_0_12"/>